<dbReference type="AlphaFoldDB" id="A0A2P9HB27"/>
<organism evidence="2 3">
    <name type="scientific">Ochrobactrum soli</name>
    <dbReference type="NCBI Taxonomy" id="2448455"/>
    <lineage>
        <taxon>Bacteria</taxon>
        <taxon>Pseudomonadati</taxon>
        <taxon>Pseudomonadota</taxon>
        <taxon>Alphaproteobacteria</taxon>
        <taxon>Hyphomicrobiales</taxon>
        <taxon>Brucellaceae</taxon>
        <taxon>Brucella/Ochrobactrum group</taxon>
        <taxon>Ochrobactrum</taxon>
    </lineage>
</organism>
<sequence length="96" mass="10849">MPLFHEASRIYSQVEVDFMRSCYTLAAIILEESDHEYSGRDLASSILLLYDSGLRDQNYIVELSARLSHKKYADRHQPNTGVANSNARQGVIADDT</sequence>
<dbReference type="RefSeq" id="WP_109366384.1">
    <property type="nucleotide sequence ID" value="NZ_OOFM01000001.1"/>
</dbReference>
<dbReference type="Proteomes" id="UP000246073">
    <property type="component" value="Unassembled WGS sequence"/>
</dbReference>
<evidence type="ECO:0000313" key="3">
    <source>
        <dbReference type="Proteomes" id="UP000246073"/>
    </source>
</evidence>
<name>A0A2P9HB27_9HYPH</name>
<proteinExistence type="predicted"/>
<protein>
    <submittedName>
        <fullName evidence="2">Uncharacterized protein</fullName>
    </submittedName>
</protein>
<feature type="region of interest" description="Disordered" evidence="1">
    <location>
        <begin position="74"/>
        <end position="96"/>
    </location>
</feature>
<evidence type="ECO:0000313" key="2">
    <source>
        <dbReference type="EMBL" id="SPL61306.1"/>
    </source>
</evidence>
<accession>A0A2P9HB27</accession>
<evidence type="ECO:0000256" key="1">
    <source>
        <dbReference type="SAM" id="MobiDB-lite"/>
    </source>
</evidence>
<dbReference type="EMBL" id="OOFM01000001">
    <property type="protein sequence ID" value="SPL61306.1"/>
    <property type="molecule type" value="Genomic_DNA"/>
</dbReference>
<feature type="compositionally biased region" description="Polar residues" evidence="1">
    <location>
        <begin position="78"/>
        <end position="88"/>
    </location>
</feature>
<gene>
    <name evidence="2" type="ORF">OHAE_4098</name>
</gene>
<reference evidence="3" key="1">
    <citation type="submission" date="2017-12" db="EMBL/GenBank/DDBJ databases">
        <authorList>
            <person name="Diaz M."/>
        </authorList>
    </citation>
    <scope>NUCLEOTIDE SEQUENCE [LARGE SCALE GENOMIC DNA]</scope>
    <source>
        <strain evidence="3">FI11154</strain>
    </source>
</reference>